<keyword evidence="2" id="KW-1185">Reference proteome</keyword>
<protein>
    <submittedName>
        <fullName evidence="1">Uncharacterized protein</fullName>
    </submittedName>
</protein>
<gene>
    <name evidence="1" type="ORF">GZ77_26370</name>
</gene>
<evidence type="ECO:0000313" key="2">
    <source>
        <dbReference type="Proteomes" id="UP000028006"/>
    </source>
</evidence>
<dbReference type="EMBL" id="JOKG01000010">
    <property type="protein sequence ID" value="KEQ11276.1"/>
    <property type="molecule type" value="Genomic_DNA"/>
</dbReference>
<sequence>MKVALTSPTTGEVHTLGATIHNRVGFSLKGHLYLTVETRPDFTISWEYWNECQGVLVASNPEERKRFERWEQCGRDYEGQWWKKEKQA</sequence>
<dbReference type="RefSeq" id="WP_034880187.1">
    <property type="nucleotide sequence ID" value="NZ_JOKG01000010.1"/>
</dbReference>
<name>A0A081MYK3_9GAMM</name>
<proteinExistence type="predicted"/>
<dbReference type="Proteomes" id="UP000028006">
    <property type="component" value="Unassembled WGS sequence"/>
</dbReference>
<organism evidence="1 2">
    <name type="scientific">Endozoicomonas montiporae</name>
    <dbReference type="NCBI Taxonomy" id="1027273"/>
    <lineage>
        <taxon>Bacteria</taxon>
        <taxon>Pseudomonadati</taxon>
        <taxon>Pseudomonadota</taxon>
        <taxon>Gammaproteobacteria</taxon>
        <taxon>Oceanospirillales</taxon>
        <taxon>Endozoicomonadaceae</taxon>
        <taxon>Endozoicomonas</taxon>
    </lineage>
</organism>
<accession>A0A081MYK3</accession>
<comment type="caution">
    <text evidence="1">The sequence shown here is derived from an EMBL/GenBank/DDBJ whole genome shotgun (WGS) entry which is preliminary data.</text>
</comment>
<reference evidence="1 2" key="1">
    <citation type="submission" date="2014-06" db="EMBL/GenBank/DDBJ databases">
        <title>Whole Genome Sequences of Three Symbiotic Endozoicomonas Bacteria.</title>
        <authorList>
            <person name="Neave M.J."/>
            <person name="Apprill A."/>
            <person name="Voolstra C.R."/>
        </authorList>
    </citation>
    <scope>NUCLEOTIDE SEQUENCE [LARGE SCALE GENOMIC DNA]</scope>
    <source>
        <strain evidence="1 2">LMG 24815</strain>
    </source>
</reference>
<evidence type="ECO:0000313" key="1">
    <source>
        <dbReference type="EMBL" id="KEQ11276.1"/>
    </source>
</evidence>
<dbReference type="AlphaFoldDB" id="A0A081MYK3"/>